<dbReference type="Proteomes" id="UP000887574">
    <property type="component" value="Unplaced"/>
</dbReference>
<reference evidence="2" key="1">
    <citation type="submission" date="2022-11" db="UniProtKB">
        <authorList>
            <consortium name="WormBaseParasite"/>
        </authorList>
    </citation>
    <scope>IDENTIFICATION</scope>
</reference>
<proteinExistence type="predicted"/>
<accession>A0A915DPW9</accession>
<name>A0A915DPW9_9BILA</name>
<protein>
    <submittedName>
        <fullName evidence="2">Uncharacterized protein</fullName>
    </submittedName>
</protein>
<evidence type="ECO:0000313" key="2">
    <source>
        <dbReference type="WBParaSite" id="jg21668"/>
    </source>
</evidence>
<dbReference type="AlphaFoldDB" id="A0A915DPW9"/>
<sequence length="128" mass="14560">MGQKQVKTKKSTVEKSALPKEAEMPNDFLGEIPEVASNICGLLADDYLIVSFWDDPMERDFCFYHVYDFDALIVRLTEQEFTFAVIARPEVKRAKSSLSMNAFYKVVLKMGGRSRHIPNSSGLELFQS</sequence>
<dbReference type="WBParaSite" id="jg21668">
    <property type="protein sequence ID" value="jg21668"/>
    <property type="gene ID" value="jg21668"/>
</dbReference>
<organism evidence="1 2">
    <name type="scientific">Ditylenchus dipsaci</name>
    <dbReference type="NCBI Taxonomy" id="166011"/>
    <lineage>
        <taxon>Eukaryota</taxon>
        <taxon>Metazoa</taxon>
        <taxon>Ecdysozoa</taxon>
        <taxon>Nematoda</taxon>
        <taxon>Chromadorea</taxon>
        <taxon>Rhabditida</taxon>
        <taxon>Tylenchina</taxon>
        <taxon>Tylenchomorpha</taxon>
        <taxon>Sphaerularioidea</taxon>
        <taxon>Anguinidae</taxon>
        <taxon>Anguininae</taxon>
        <taxon>Ditylenchus</taxon>
    </lineage>
</organism>
<evidence type="ECO:0000313" key="1">
    <source>
        <dbReference type="Proteomes" id="UP000887574"/>
    </source>
</evidence>
<keyword evidence="1" id="KW-1185">Reference proteome</keyword>